<comment type="function">
    <text evidence="1">Responsible for the formation of the pyrimidine heterocycle in the thiamine biosynthesis pathway. Catalyzes the formation of hydroxymethylpyrimidine phosphate (HMP-P) from histidine and pyridoxal phosphate (PLP). The protein uses PLP and the active site histidine to form HMP-P, generating an inactive enzyme. The enzyme can only undergo a single turnover, which suggests it is a suicide enzyme.</text>
</comment>
<keyword evidence="9" id="KW-0408">Iron</keyword>
<evidence type="ECO:0000256" key="3">
    <source>
        <dbReference type="ARBA" id="ARBA00009406"/>
    </source>
</evidence>
<evidence type="ECO:0000256" key="8">
    <source>
        <dbReference type="ARBA" id="ARBA00022977"/>
    </source>
</evidence>
<feature type="domain" description="SsuA/THI5-like" evidence="12">
    <location>
        <begin position="13"/>
        <end position="231"/>
    </location>
</feature>
<dbReference type="InterPro" id="IPR015168">
    <property type="entry name" value="SsuA/THI5"/>
</dbReference>
<dbReference type="Proteomes" id="UP001596201">
    <property type="component" value="Unassembled WGS sequence"/>
</dbReference>
<evidence type="ECO:0000256" key="11">
    <source>
        <dbReference type="ARBA" id="ARBA00048179"/>
    </source>
</evidence>
<dbReference type="RefSeq" id="WP_227229381.1">
    <property type="nucleotide sequence ID" value="NZ_JAJCVJ010000001.1"/>
</dbReference>
<reference evidence="13 14" key="1">
    <citation type="journal article" date="2019" name="Int. J. Syst. Evol. Microbiol.">
        <title>The Global Catalogue of Microorganisms (GCM) 10K type strain sequencing project: providing services to taxonomists for standard genome sequencing and annotation.</title>
        <authorList>
            <consortium name="The Broad Institute Genomics Platform"/>
            <consortium name="The Broad Institute Genome Sequencing Center for Infectious Disease"/>
            <person name="Wu L."/>
            <person name="Ma J."/>
        </authorList>
    </citation>
    <scope>NUCLEOTIDE SEQUENCE [LARGE SCALE GENOMIC DNA]</scope>
    <source>
        <strain evidence="13 14">CGMCC 1.12237</strain>
    </source>
</reference>
<dbReference type="PANTHER" id="PTHR31528:SF1">
    <property type="entry name" value="4-AMINO-5-HYDROXYMETHYL-2-METHYLPYRIMIDINE PHOSPHATE SYNTHASE THI11-RELATED"/>
    <property type="match status" value="1"/>
</dbReference>
<evidence type="ECO:0000256" key="6">
    <source>
        <dbReference type="ARBA" id="ARBA00022723"/>
    </source>
</evidence>
<sequence length="314" mass="34296">MADLELALDWTPNTNHTGIFVAEAEGYFADAGLDVAIRSPAEDDYGETPAKRVATGESDLAIAPSESAISYHTHPEYPDLTAVAAVCQRDTSAIVTLAESGIDRPAKLDGRTYASYDARFEDHIVRQLIRNDGGAGDIEIVTPPKLGIPNTLLDGSADATWVFVPWEGLLAERDGIDLNAFRLDDYGVPYGYTPTLLATPETIDSEADRLQDALSAIGRGYEFAVENPEEAADLLCETAEGPQLDDREFVRESQRRIAPAYLTSEGDWGVMAWDRWADFVDWLVEEGILTTLDGEQLAFEDVAPDALFTNEFVA</sequence>
<keyword evidence="6" id="KW-0479">Metal-binding</keyword>
<keyword evidence="5" id="KW-0808">Transferase</keyword>
<comment type="similarity">
    <text evidence="3">Belongs to the NMT1/THI5 family.</text>
</comment>
<keyword evidence="14" id="KW-1185">Reference proteome</keyword>
<name>A0ABD5R5K2_9EURY</name>
<proteinExistence type="inferred from homology"/>
<organism evidence="13 14">
    <name type="scientific">Salinirubrum litoreum</name>
    <dbReference type="NCBI Taxonomy" id="1126234"/>
    <lineage>
        <taxon>Archaea</taxon>
        <taxon>Methanobacteriati</taxon>
        <taxon>Methanobacteriota</taxon>
        <taxon>Stenosarchaea group</taxon>
        <taxon>Halobacteria</taxon>
        <taxon>Halobacteriales</taxon>
        <taxon>Haloferacaceae</taxon>
        <taxon>Salinirubrum</taxon>
    </lineage>
</organism>
<dbReference type="Pfam" id="PF09084">
    <property type="entry name" value="NMT1"/>
    <property type="match status" value="1"/>
</dbReference>
<comment type="caution">
    <text evidence="13">The sequence shown here is derived from an EMBL/GenBank/DDBJ whole genome shotgun (WGS) entry which is preliminary data.</text>
</comment>
<comment type="subunit">
    <text evidence="4">Homodimer.</text>
</comment>
<dbReference type="GO" id="GO:0046872">
    <property type="term" value="F:metal ion binding"/>
    <property type="evidence" value="ECO:0007669"/>
    <property type="project" value="UniProtKB-KW"/>
</dbReference>
<dbReference type="EMBL" id="JBHSKX010000001">
    <property type="protein sequence ID" value="MFC5365324.1"/>
    <property type="molecule type" value="Genomic_DNA"/>
</dbReference>
<evidence type="ECO:0000313" key="14">
    <source>
        <dbReference type="Proteomes" id="UP001596201"/>
    </source>
</evidence>
<dbReference type="GO" id="GO:0009228">
    <property type="term" value="P:thiamine biosynthetic process"/>
    <property type="evidence" value="ECO:0007669"/>
    <property type="project" value="UniProtKB-KW"/>
</dbReference>
<evidence type="ECO:0000313" key="13">
    <source>
        <dbReference type="EMBL" id="MFC5365324.1"/>
    </source>
</evidence>
<dbReference type="InterPro" id="IPR027939">
    <property type="entry name" value="NMT1/THI5"/>
</dbReference>
<evidence type="ECO:0000259" key="12">
    <source>
        <dbReference type="Pfam" id="PF09084"/>
    </source>
</evidence>
<protein>
    <recommendedName>
        <fullName evidence="10">Thiamine pyrimidine synthase</fullName>
    </recommendedName>
</protein>
<comment type="pathway">
    <text evidence="2">Cofactor biosynthesis; thiamine diphosphate biosynthesis.</text>
</comment>
<dbReference type="Gene3D" id="3.40.190.10">
    <property type="entry name" value="Periplasmic binding protein-like II"/>
    <property type="match status" value="2"/>
</dbReference>
<comment type="catalytic activity">
    <reaction evidence="11">
        <text>N(6)-(pyridoxal phosphate)-L-lysyl-[4-amino-5-hydroxymethyl-2-methylpyrimidine phosphate synthase] + L-histidyl-[4-amino-5-hydroxymethyl-2-methylpyrimidine phosphate synthase] + 2 Fe(3+) + 4 H2O = L-lysyl-[4-amino-5-hydroxymethyl-2-methylpyrimidine phosphate synthase] + (2S)-2-amino-5-hydroxy-4-oxopentanoyl-[4-amino-5-hydroxymethyl-2-methylpyrimidine phosphate synthase] + 4-amino-2-methyl-5-(phosphooxymethyl)pyrimidine + 3-oxopropanoate + 2 Fe(2+) + 2 H(+)</text>
        <dbReference type="Rhea" id="RHEA:65756"/>
        <dbReference type="Rhea" id="RHEA-COMP:16892"/>
        <dbReference type="Rhea" id="RHEA-COMP:16893"/>
        <dbReference type="Rhea" id="RHEA-COMP:16894"/>
        <dbReference type="Rhea" id="RHEA-COMP:16895"/>
        <dbReference type="ChEBI" id="CHEBI:15377"/>
        <dbReference type="ChEBI" id="CHEBI:15378"/>
        <dbReference type="ChEBI" id="CHEBI:29033"/>
        <dbReference type="ChEBI" id="CHEBI:29034"/>
        <dbReference type="ChEBI" id="CHEBI:29969"/>
        <dbReference type="ChEBI" id="CHEBI:29979"/>
        <dbReference type="ChEBI" id="CHEBI:33190"/>
        <dbReference type="ChEBI" id="CHEBI:58354"/>
        <dbReference type="ChEBI" id="CHEBI:143915"/>
        <dbReference type="ChEBI" id="CHEBI:157692"/>
    </reaction>
    <physiologicalReaction direction="left-to-right" evidence="11">
        <dbReference type="Rhea" id="RHEA:65757"/>
    </physiologicalReaction>
</comment>
<dbReference type="GO" id="GO:0016740">
    <property type="term" value="F:transferase activity"/>
    <property type="evidence" value="ECO:0007669"/>
    <property type="project" value="UniProtKB-KW"/>
</dbReference>
<evidence type="ECO:0000256" key="9">
    <source>
        <dbReference type="ARBA" id="ARBA00023004"/>
    </source>
</evidence>
<evidence type="ECO:0000256" key="10">
    <source>
        <dbReference type="ARBA" id="ARBA00033171"/>
    </source>
</evidence>
<gene>
    <name evidence="13" type="ORF">ACFPJ5_00115</name>
</gene>
<evidence type="ECO:0000256" key="2">
    <source>
        <dbReference type="ARBA" id="ARBA00004948"/>
    </source>
</evidence>
<evidence type="ECO:0000256" key="4">
    <source>
        <dbReference type="ARBA" id="ARBA00011738"/>
    </source>
</evidence>
<accession>A0ABD5R5K2</accession>
<dbReference type="AlphaFoldDB" id="A0ABD5R5K2"/>
<evidence type="ECO:0000256" key="1">
    <source>
        <dbReference type="ARBA" id="ARBA00003469"/>
    </source>
</evidence>
<dbReference type="SUPFAM" id="SSF53850">
    <property type="entry name" value="Periplasmic binding protein-like II"/>
    <property type="match status" value="1"/>
</dbReference>
<evidence type="ECO:0000256" key="7">
    <source>
        <dbReference type="ARBA" id="ARBA00022898"/>
    </source>
</evidence>
<evidence type="ECO:0000256" key="5">
    <source>
        <dbReference type="ARBA" id="ARBA00022679"/>
    </source>
</evidence>
<keyword evidence="8" id="KW-0784">Thiamine biosynthesis</keyword>
<keyword evidence="7" id="KW-0663">Pyridoxal phosphate</keyword>
<dbReference type="PANTHER" id="PTHR31528">
    <property type="entry name" value="4-AMINO-5-HYDROXYMETHYL-2-METHYLPYRIMIDINE PHOSPHATE SYNTHASE THI11-RELATED"/>
    <property type="match status" value="1"/>
</dbReference>